<dbReference type="SMART" id="SM01114">
    <property type="entry name" value="CXC"/>
    <property type="match status" value="1"/>
</dbReference>
<feature type="compositionally biased region" description="Polar residues" evidence="4">
    <location>
        <begin position="358"/>
        <end position="374"/>
    </location>
</feature>
<feature type="region of interest" description="Disordered" evidence="4">
    <location>
        <begin position="292"/>
        <end position="411"/>
    </location>
</feature>
<dbReference type="EMBL" id="CAKOGP040000001">
    <property type="protein sequence ID" value="CAJ1907989.1"/>
    <property type="molecule type" value="Genomic_DNA"/>
</dbReference>
<protein>
    <recommendedName>
        <fullName evidence="5">CRC domain-containing protein</fullName>
    </recommendedName>
</protein>
<dbReference type="PANTHER" id="PTHR12446">
    <property type="entry name" value="TESMIN/TSO1-RELATED"/>
    <property type="match status" value="1"/>
</dbReference>
<feature type="compositionally biased region" description="Polar residues" evidence="4">
    <location>
        <begin position="113"/>
        <end position="128"/>
    </location>
</feature>
<evidence type="ECO:0000256" key="3">
    <source>
        <dbReference type="ARBA" id="ARBA00023242"/>
    </source>
</evidence>
<name>A0AAD2CAU5_9STRA</name>
<comment type="caution">
    <text evidence="6">The sequence shown here is derived from an EMBL/GenBank/DDBJ whole genome shotgun (WGS) entry which is preliminary data.</text>
</comment>
<feature type="compositionally biased region" description="Basic residues" evidence="4">
    <location>
        <begin position="170"/>
        <end position="185"/>
    </location>
</feature>
<feature type="domain" description="CRC" evidence="5">
    <location>
        <begin position="433"/>
        <end position="501"/>
    </location>
</feature>
<organism evidence="6 7">
    <name type="scientific">Cylindrotheca closterium</name>
    <dbReference type="NCBI Taxonomy" id="2856"/>
    <lineage>
        <taxon>Eukaryota</taxon>
        <taxon>Sar</taxon>
        <taxon>Stramenopiles</taxon>
        <taxon>Ochrophyta</taxon>
        <taxon>Bacillariophyta</taxon>
        <taxon>Bacillariophyceae</taxon>
        <taxon>Bacillariophycidae</taxon>
        <taxon>Bacillariales</taxon>
        <taxon>Bacillariaceae</taxon>
        <taxon>Cylindrotheca</taxon>
    </lineage>
</organism>
<evidence type="ECO:0000256" key="2">
    <source>
        <dbReference type="ARBA" id="ARBA00007267"/>
    </source>
</evidence>
<evidence type="ECO:0000256" key="1">
    <source>
        <dbReference type="ARBA" id="ARBA00004123"/>
    </source>
</evidence>
<keyword evidence="3" id="KW-0539">Nucleus</keyword>
<dbReference type="GO" id="GO:0005634">
    <property type="term" value="C:nucleus"/>
    <property type="evidence" value="ECO:0007669"/>
    <property type="project" value="UniProtKB-SubCell"/>
</dbReference>
<evidence type="ECO:0000259" key="5">
    <source>
        <dbReference type="PROSITE" id="PS51634"/>
    </source>
</evidence>
<dbReference type="PANTHER" id="PTHR12446:SF34">
    <property type="entry name" value="PROTEIN LIN-54 HOMOLOG"/>
    <property type="match status" value="1"/>
</dbReference>
<proteinExistence type="inferred from homology"/>
<evidence type="ECO:0000313" key="6">
    <source>
        <dbReference type="EMBL" id="CAJ1907989.1"/>
    </source>
</evidence>
<dbReference type="InterPro" id="IPR028307">
    <property type="entry name" value="Lin-54_fam"/>
</dbReference>
<feature type="compositionally biased region" description="Basic and acidic residues" evidence="4">
    <location>
        <begin position="38"/>
        <end position="62"/>
    </location>
</feature>
<gene>
    <name evidence="6" type="ORF">CYCCA115_LOCUS501</name>
</gene>
<dbReference type="AlphaFoldDB" id="A0AAD2CAU5"/>
<dbReference type="Proteomes" id="UP001295423">
    <property type="component" value="Unassembled WGS sequence"/>
</dbReference>
<evidence type="ECO:0000313" key="7">
    <source>
        <dbReference type="Proteomes" id="UP001295423"/>
    </source>
</evidence>
<accession>A0AAD2CAU5</accession>
<dbReference type="GO" id="GO:0006355">
    <property type="term" value="P:regulation of DNA-templated transcription"/>
    <property type="evidence" value="ECO:0007669"/>
    <property type="project" value="TreeGrafter"/>
</dbReference>
<feature type="compositionally biased region" description="Polar residues" evidence="4">
    <location>
        <begin position="326"/>
        <end position="340"/>
    </location>
</feature>
<comment type="similarity">
    <text evidence="2">Belongs to the lin-54 family.</text>
</comment>
<feature type="region of interest" description="Disordered" evidence="4">
    <location>
        <begin position="164"/>
        <end position="185"/>
    </location>
</feature>
<dbReference type="InterPro" id="IPR033467">
    <property type="entry name" value="Tesmin/TSO1-like_CXC"/>
</dbReference>
<comment type="subcellular location">
    <subcellularLocation>
        <location evidence="1">Nucleus</location>
    </subcellularLocation>
</comment>
<feature type="region of interest" description="Disordered" evidence="4">
    <location>
        <begin position="24"/>
        <end position="91"/>
    </location>
</feature>
<reference evidence="6" key="1">
    <citation type="submission" date="2023-08" db="EMBL/GenBank/DDBJ databases">
        <authorList>
            <person name="Audoor S."/>
            <person name="Bilcke G."/>
        </authorList>
    </citation>
    <scope>NUCLEOTIDE SEQUENCE</scope>
</reference>
<sequence length="501" mass="55114">MNTSHIPPNTIAVQCMTRTTVVMDNHPSSSFPVPAKKNNKENSHSIGKQDVHPSNKPIEEQLHIQFQSSSGPPKKRLSPKRGSTNVGGKFEKKAPAIKKSKCTGGTIELAPKTTNQTKQSTRPSQSFEKGSWGKNLGLARKAVENTNSEGQHDRVNAALYPSHPSDAYYQHHHHGTHHHHHHHSNSHHAGLKVQFMDGVPHNDQLEKPQVKRVYKFGHIPALEQPADRWRSLVSLGQKYQSRATVHNSSHPYMSTQNLPHPASQYYITPEIWHLFMKGPLIGTPESLYCQLHGSPQSSTAKQVPVPSAKQHSPSSAGPSARFAQPMASTNAPGNSATKPQLRSVEPVPLANPAGKSAINPQPHSTQPVASTNPPGKNVGNPLPSSAQPVPLTNLPGKYASKPQTDCNTPKKKTTKKTLNLALLRKLTNKPLVTTQPCKCKKSQCLKLYCECFKIGRICAVFCKCNNCKNKKDQFYKDSERAIAIKEILRSKPTAFQTNTNN</sequence>
<dbReference type="Pfam" id="PF03638">
    <property type="entry name" value="TCR"/>
    <property type="match status" value="1"/>
</dbReference>
<dbReference type="InterPro" id="IPR005172">
    <property type="entry name" value="CRC"/>
</dbReference>
<keyword evidence="7" id="KW-1185">Reference proteome</keyword>
<feature type="region of interest" description="Disordered" evidence="4">
    <location>
        <begin position="113"/>
        <end position="132"/>
    </location>
</feature>
<dbReference type="PROSITE" id="PS51634">
    <property type="entry name" value="CRC"/>
    <property type="match status" value="1"/>
</dbReference>
<evidence type="ECO:0000256" key="4">
    <source>
        <dbReference type="SAM" id="MobiDB-lite"/>
    </source>
</evidence>